<dbReference type="EC" id="2.4.1.122" evidence="4"/>
<comment type="pathway">
    <text evidence="2">Protein modification; protein glycosylation.</text>
</comment>
<dbReference type="InterPro" id="IPR003378">
    <property type="entry name" value="Fringe-like_glycosylTrfase"/>
</dbReference>
<evidence type="ECO:0000256" key="3">
    <source>
        <dbReference type="ARBA" id="ARBA00006462"/>
    </source>
</evidence>
<dbReference type="Proteomes" id="UP000186922">
    <property type="component" value="Unassembled WGS sequence"/>
</dbReference>
<accession>A0A1D1W4G7</accession>
<keyword evidence="10" id="KW-1133">Transmembrane helix</keyword>
<protein>
    <recommendedName>
        <fullName evidence="4">N-acetylgalactosaminide beta-1,3-galactosyltransferase</fullName>
        <ecNumber evidence="4">2.4.1.122</ecNumber>
    </recommendedName>
</protein>
<evidence type="ECO:0000313" key="14">
    <source>
        <dbReference type="Proteomes" id="UP000186922"/>
    </source>
</evidence>
<keyword evidence="9" id="KW-0735">Signal-anchor</keyword>
<dbReference type="GO" id="GO:0016020">
    <property type="term" value="C:membrane"/>
    <property type="evidence" value="ECO:0007669"/>
    <property type="project" value="UniProtKB-SubCell"/>
</dbReference>
<dbReference type="UniPathway" id="UPA00378"/>
<evidence type="ECO:0000256" key="7">
    <source>
        <dbReference type="ARBA" id="ARBA00022692"/>
    </source>
</evidence>
<keyword evidence="5" id="KW-0328">Glycosyltransferase</keyword>
<dbReference type="EMBL" id="BDGG01000017">
    <property type="protein sequence ID" value="GAV08341.1"/>
    <property type="molecule type" value="Genomic_DNA"/>
</dbReference>
<evidence type="ECO:0000256" key="10">
    <source>
        <dbReference type="ARBA" id="ARBA00022989"/>
    </source>
</evidence>
<evidence type="ECO:0000256" key="4">
    <source>
        <dbReference type="ARBA" id="ARBA00012557"/>
    </source>
</evidence>
<dbReference type="GO" id="GO:0016263">
    <property type="term" value="F:glycoprotein-N-acetylgalactosamine 3-beta-galactosyltransferase activity"/>
    <property type="evidence" value="ECO:0007669"/>
    <property type="project" value="UniProtKB-EC"/>
</dbReference>
<dbReference type="GO" id="GO:0000166">
    <property type="term" value="F:nucleotide binding"/>
    <property type="evidence" value="ECO:0007669"/>
    <property type="project" value="UniProtKB-KW"/>
</dbReference>
<evidence type="ECO:0000313" key="13">
    <source>
        <dbReference type="EMBL" id="GAV08341.1"/>
    </source>
</evidence>
<dbReference type="InterPro" id="IPR026050">
    <property type="entry name" value="C1GALT1/C1GALT1_chp1"/>
</dbReference>
<evidence type="ECO:0000256" key="11">
    <source>
        <dbReference type="ARBA" id="ARBA00023136"/>
    </source>
</evidence>
<proteinExistence type="inferred from homology"/>
<evidence type="ECO:0000256" key="8">
    <source>
        <dbReference type="ARBA" id="ARBA00022741"/>
    </source>
</evidence>
<comment type="caution">
    <text evidence="13">The sequence shown here is derived from an EMBL/GenBank/DDBJ whole genome shotgun (WGS) entry which is preliminary data.</text>
</comment>
<keyword evidence="6" id="KW-0808">Transferase</keyword>
<comment type="similarity">
    <text evidence="3">Belongs to the glycosyltransferase 31 family. Beta3-Gal-T subfamily.</text>
</comment>
<keyword evidence="8" id="KW-0547">Nucleotide-binding</keyword>
<dbReference type="AlphaFoldDB" id="A0A1D1W4G7"/>
<dbReference type="PANTHER" id="PTHR23033:SF14">
    <property type="entry name" value="GLYCOPROTEIN-N-ACETYLGALACTOSAMINE 3-BETA-GALACTOSYLTRANSFERASE 1-RELATED"/>
    <property type="match status" value="1"/>
</dbReference>
<evidence type="ECO:0000259" key="12">
    <source>
        <dbReference type="Pfam" id="PF02434"/>
    </source>
</evidence>
<comment type="subcellular location">
    <subcellularLocation>
        <location evidence="1">Membrane</location>
        <topology evidence="1">Single-pass type II membrane protein</topology>
    </subcellularLocation>
</comment>
<evidence type="ECO:0000256" key="9">
    <source>
        <dbReference type="ARBA" id="ARBA00022968"/>
    </source>
</evidence>
<evidence type="ECO:0000256" key="5">
    <source>
        <dbReference type="ARBA" id="ARBA00022676"/>
    </source>
</evidence>
<keyword evidence="7" id="KW-0812">Transmembrane</keyword>
<evidence type="ECO:0000256" key="6">
    <source>
        <dbReference type="ARBA" id="ARBA00022679"/>
    </source>
</evidence>
<evidence type="ECO:0000256" key="1">
    <source>
        <dbReference type="ARBA" id="ARBA00004606"/>
    </source>
</evidence>
<name>A0A1D1W4G7_RAMVA</name>
<evidence type="ECO:0000256" key="2">
    <source>
        <dbReference type="ARBA" id="ARBA00004922"/>
    </source>
</evidence>
<dbReference type="STRING" id="947166.A0A1D1W4G7"/>
<organism evidence="13 14">
    <name type="scientific">Ramazzottius varieornatus</name>
    <name type="common">Water bear</name>
    <name type="synonym">Tardigrade</name>
    <dbReference type="NCBI Taxonomy" id="947166"/>
    <lineage>
        <taxon>Eukaryota</taxon>
        <taxon>Metazoa</taxon>
        <taxon>Ecdysozoa</taxon>
        <taxon>Tardigrada</taxon>
        <taxon>Eutardigrada</taxon>
        <taxon>Parachela</taxon>
        <taxon>Hypsibioidea</taxon>
        <taxon>Ramazzottiidae</taxon>
        <taxon>Ramazzottius</taxon>
    </lineage>
</organism>
<keyword evidence="11" id="KW-0472">Membrane</keyword>
<gene>
    <name evidence="13" type="primary">RvY_18051-1</name>
    <name evidence="13" type="synonym">RvY_18051.1</name>
    <name evidence="13" type="ORF">RvY_18051</name>
</gene>
<dbReference type="Pfam" id="PF02434">
    <property type="entry name" value="Fringe"/>
    <property type="match status" value="1"/>
</dbReference>
<reference evidence="13 14" key="1">
    <citation type="journal article" date="2016" name="Nat. Commun.">
        <title>Extremotolerant tardigrade genome and improved radiotolerance of human cultured cells by tardigrade-unique protein.</title>
        <authorList>
            <person name="Hashimoto T."/>
            <person name="Horikawa D.D."/>
            <person name="Saito Y."/>
            <person name="Kuwahara H."/>
            <person name="Kozuka-Hata H."/>
            <person name="Shin-I T."/>
            <person name="Minakuchi Y."/>
            <person name="Ohishi K."/>
            <person name="Motoyama A."/>
            <person name="Aizu T."/>
            <person name="Enomoto A."/>
            <person name="Kondo K."/>
            <person name="Tanaka S."/>
            <person name="Hara Y."/>
            <person name="Koshikawa S."/>
            <person name="Sagara H."/>
            <person name="Miura T."/>
            <person name="Yokobori S."/>
            <person name="Miyagawa K."/>
            <person name="Suzuki Y."/>
            <person name="Kubo T."/>
            <person name="Oyama M."/>
            <person name="Kohara Y."/>
            <person name="Fujiyama A."/>
            <person name="Arakawa K."/>
            <person name="Katayama T."/>
            <person name="Toyoda A."/>
            <person name="Kunieda T."/>
        </authorList>
    </citation>
    <scope>NUCLEOTIDE SEQUENCE [LARGE SCALE GENOMIC DNA]</scope>
    <source>
        <strain evidence="13 14">YOKOZUNA-1</strain>
    </source>
</reference>
<feature type="domain" description="Fringe-like glycosyltransferase" evidence="12">
    <location>
        <begin position="34"/>
        <end position="98"/>
    </location>
</feature>
<keyword evidence="14" id="KW-1185">Reference proteome</keyword>
<dbReference type="OrthoDB" id="414175at2759"/>
<dbReference type="PANTHER" id="PTHR23033">
    <property type="entry name" value="BETA1,3-GALACTOSYLTRANSFERASE"/>
    <property type="match status" value="1"/>
</dbReference>
<sequence>MNARSGEGRDILWRKTKLGFKYHKNSVLHAYKFIDEYDWFLKADDDTYVVMENLKLLVADYSPKRPLYFGHHFKRVAPKGYMSGGAGYLLSQAALRNFVDEGLNGDICEVDISGAEEADLGNCLNLNNEFYETPTHLTRPAKHMGFGGPIFIRTFASLIVEETNLKFWDPKGKVKPGSVEYSSYRFIARTVQMALAS</sequence>
<dbReference type="Gene3D" id="3.90.550.50">
    <property type="match status" value="1"/>
</dbReference>